<protein>
    <submittedName>
        <fullName evidence="1">Uncharacterized protein</fullName>
    </submittedName>
</protein>
<reference evidence="1" key="1">
    <citation type="journal article" date="2014" name="Front. Microbiol.">
        <title>High frequency of phylogenetically diverse reductive dehalogenase-homologous genes in deep subseafloor sedimentary metagenomes.</title>
        <authorList>
            <person name="Kawai M."/>
            <person name="Futagami T."/>
            <person name="Toyoda A."/>
            <person name="Takaki Y."/>
            <person name="Nishi S."/>
            <person name="Hori S."/>
            <person name="Arai W."/>
            <person name="Tsubouchi T."/>
            <person name="Morono Y."/>
            <person name="Uchiyama I."/>
            <person name="Ito T."/>
            <person name="Fujiyama A."/>
            <person name="Inagaki F."/>
            <person name="Takami H."/>
        </authorList>
    </citation>
    <scope>NUCLEOTIDE SEQUENCE</scope>
    <source>
        <strain evidence="1">Expedition CK06-06</strain>
    </source>
</reference>
<dbReference type="AlphaFoldDB" id="X1KFR4"/>
<gene>
    <name evidence="1" type="ORF">S03H2_61102</name>
</gene>
<dbReference type="EMBL" id="BARU01039421">
    <property type="protein sequence ID" value="GAH80918.1"/>
    <property type="molecule type" value="Genomic_DNA"/>
</dbReference>
<proteinExistence type="predicted"/>
<sequence length="230" mass="25485">MRKEGQTIEGIGKSLGVSAGAVSGWCRDIPASGTRVKKEGVKPLRESKDIMDLAAGAKLDTETIDLANRVRKARLQAELDDIDDRKQQRQEVDDMRLRERKLLLQLDETRLGASKGDAGVVTELNQLRSELTELREARHQSELRQMEHRMGQLVASIRQTGLTQYDLMSQAMGKAENLAILATSKVDSFMKSGQEDKHLTTALSLGISPPEYALLLQGEEPVLSRGDYEA</sequence>
<organism evidence="1">
    <name type="scientific">marine sediment metagenome</name>
    <dbReference type="NCBI Taxonomy" id="412755"/>
    <lineage>
        <taxon>unclassified sequences</taxon>
        <taxon>metagenomes</taxon>
        <taxon>ecological metagenomes</taxon>
    </lineage>
</organism>
<name>X1KFR4_9ZZZZ</name>
<feature type="non-terminal residue" evidence="1">
    <location>
        <position position="230"/>
    </location>
</feature>
<comment type="caution">
    <text evidence="1">The sequence shown here is derived from an EMBL/GenBank/DDBJ whole genome shotgun (WGS) entry which is preliminary data.</text>
</comment>
<accession>X1KFR4</accession>
<evidence type="ECO:0000313" key="1">
    <source>
        <dbReference type="EMBL" id="GAH80918.1"/>
    </source>
</evidence>